<dbReference type="GO" id="GO:0005634">
    <property type="term" value="C:nucleus"/>
    <property type="evidence" value="ECO:0007669"/>
    <property type="project" value="UniProtKB-SubCell"/>
</dbReference>
<dbReference type="Pfam" id="PF13871">
    <property type="entry name" value="Helicase_C_4"/>
    <property type="match status" value="1"/>
</dbReference>
<reference evidence="9" key="3">
    <citation type="submission" date="2025-09" db="UniProtKB">
        <authorList>
            <consortium name="Ensembl"/>
        </authorList>
    </citation>
    <scope>IDENTIFICATION</scope>
</reference>
<evidence type="ECO:0000259" key="6">
    <source>
        <dbReference type="Pfam" id="PF13871"/>
    </source>
</evidence>
<reference evidence="9" key="1">
    <citation type="submission" date="2018-05" db="EMBL/GenBank/DDBJ databases">
        <authorList>
            <person name="Datahose"/>
        </authorList>
    </citation>
    <scope>NUCLEOTIDE SEQUENCE</scope>
</reference>
<dbReference type="PANTHER" id="PTHR12706">
    <property type="entry name" value="STRAWBERRY NOTCH-RELATED"/>
    <property type="match status" value="1"/>
</dbReference>
<name>A0AAX7T3Y0_ASTCA</name>
<protein>
    <recommendedName>
        <fullName evidence="5">Protein strawberry notch homolog 1</fullName>
    </recommendedName>
</protein>
<dbReference type="InterPro" id="IPR027417">
    <property type="entry name" value="P-loop_NTPase"/>
</dbReference>
<reference evidence="9" key="2">
    <citation type="submission" date="2025-08" db="UniProtKB">
        <authorList>
            <consortium name="Ensembl"/>
        </authorList>
    </citation>
    <scope>IDENTIFICATION</scope>
</reference>
<evidence type="ECO:0000259" key="8">
    <source>
        <dbReference type="Pfam" id="PF25373"/>
    </source>
</evidence>
<dbReference type="FunFam" id="3.40.50.300:FF:000282">
    <property type="entry name" value="Strawberry notch homolog 1 (Drosophila)"/>
    <property type="match status" value="1"/>
</dbReference>
<dbReference type="Pfam" id="PF13872">
    <property type="entry name" value="AAA_34"/>
    <property type="match status" value="1"/>
</dbReference>
<evidence type="ECO:0000256" key="2">
    <source>
        <dbReference type="ARBA" id="ARBA00006992"/>
    </source>
</evidence>
<dbReference type="Ensembl" id="ENSACLT00000075683.1">
    <property type="protein sequence ID" value="ENSACLP00000051347.1"/>
    <property type="gene ID" value="ENSACLG00000024913.2"/>
</dbReference>
<dbReference type="GO" id="GO:0042393">
    <property type="term" value="F:histone binding"/>
    <property type="evidence" value="ECO:0007669"/>
    <property type="project" value="TreeGrafter"/>
</dbReference>
<gene>
    <name evidence="9" type="primary">SBNO1</name>
</gene>
<feature type="domain" description="Strawberry notch helicase C" evidence="6">
    <location>
        <begin position="729"/>
        <end position="1005"/>
    </location>
</feature>
<evidence type="ECO:0000259" key="7">
    <source>
        <dbReference type="Pfam" id="PF13872"/>
    </source>
</evidence>
<sequence>MDPGQDLLLAALSESGICPNDIGLFDVDSQDVAQPSTTHALDVGVGVGTESVEVVRPEHPAAVPIVTIRHKPQPSTTTFVLNQLNQLPPLGAVVTKQPAINPVKHTITVTKVVHVANSTLRSSLAPSSTSIPPSASTVVPSNRDQIQLKDLLRPNSVKSTGLKGNSLIELMKLKPPPDIAPPVATATGPGDLNNGIKREVLGKDAARIWIHDDIKLQTFPHSLVSKPPVVKEEDEPEEEEEDELGHAETYAEYMPQKLKVGLRHPDPVVETSSLSSVSPPDVWYRLTIPEEVIDRGCLSALQLEAITYAAQQHETFLPNGDRAAYLIGDGAGVGKGRTIAGIIYENYLLGRKRSLWFSVSNDLKYDAERDLRDIGAKNIQVHSLNKFKYGKISSKHNGSVKKGVIFATYSSLIGESQSGGKYKTRFEQLLHWCGEDFDGVIVYDECHKAKNVCPIGSSKPTKTGLAVLELQNKLPKARVVYASATGASEPRNMAYMNRLGIWGHKTPFREFGDFIQAVERRGVGAMEIVAMDMKLRGMYIARQLSFTGVTFKIDEVPLTQKYINMYNKSVRLWVRARERFQQAANLMDAEQRMKKSMWGQFWSAHQRFFKYLCIASKVHRVVQLAREEVQNGKCVVIGLQSTGEARTLEALEEGGGELNDFVSTAKGVLQSLIEKHFPAPDRQKLYSLFLESDSQESCLTSQDSVELAQKMKKELLEKLEDLAEDLPPNTLDELIDDLGGPENVAEMTGRKGRVVSNDDGTITYESRSELDVPVEILNLTEKQRFMDGEKNIAIISEAASSGISLQADRRVKNQRRRVHMTLELPWSADRAIQQFGRTHRSNQVTAPEYVFLISELAGEQRFASIVAKRLESLGALTHGDRRATETRDLSRFNFDNKYGRNALEIVMKSIVKLDTPLVSPPSDFKGDFFKEIQIGLVGVGLINVEDRSGTLSLDKDYNNMGKFLNRILGMEVHQQNALFQYFSDTLAAVIQEAKKNGKYDMGILDLGSGDEKVKKVDCRKFLTPGYTTSGHVELYTVSVERGMSWEEATHAWADQNGADDGFYVQMRNNKKTAILVKEVNTKKRLFLVYRPNTGRQVKLETYADLKKKFKKVLSEDAKQHWTDQYKSSEKICSHAYWRGNCKKASVGLQCEVGLRCRRYYVLCGSVLSVWNELEEVLTPVSGTNVKVQIVRLRTEDGQRIVGLIIPANCVSPLINKLSTSDQCQQLAVQEQQKRQQLHPQSLSHTHHT</sequence>
<accession>A0AAX7T3Y0</accession>
<evidence type="ECO:0000313" key="10">
    <source>
        <dbReference type="Proteomes" id="UP000265100"/>
    </source>
</evidence>
<organism evidence="9 10">
    <name type="scientific">Astatotilapia calliptera</name>
    <name type="common">Eastern happy</name>
    <name type="synonym">Chromis callipterus</name>
    <dbReference type="NCBI Taxonomy" id="8154"/>
    <lineage>
        <taxon>Eukaryota</taxon>
        <taxon>Metazoa</taxon>
        <taxon>Chordata</taxon>
        <taxon>Craniata</taxon>
        <taxon>Vertebrata</taxon>
        <taxon>Euteleostomi</taxon>
        <taxon>Actinopterygii</taxon>
        <taxon>Neopterygii</taxon>
        <taxon>Teleostei</taxon>
        <taxon>Neoteleostei</taxon>
        <taxon>Acanthomorphata</taxon>
        <taxon>Ovalentaria</taxon>
        <taxon>Cichlomorphae</taxon>
        <taxon>Cichliformes</taxon>
        <taxon>Cichlidae</taxon>
        <taxon>African cichlids</taxon>
        <taxon>Pseudocrenilabrinae</taxon>
        <taxon>Haplochromini</taxon>
        <taxon>Astatotilapia</taxon>
    </lineage>
</organism>
<evidence type="ECO:0000256" key="1">
    <source>
        <dbReference type="ARBA" id="ARBA00004123"/>
    </source>
</evidence>
<dbReference type="GO" id="GO:0006355">
    <property type="term" value="P:regulation of DNA-templated transcription"/>
    <property type="evidence" value="ECO:0007669"/>
    <property type="project" value="InterPro"/>
</dbReference>
<dbReference type="Gene3D" id="3.40.50.300">
    <property type="entry name" value="P-loop containing nucleotide triphosphate hydrolases"/>
    <property type="match status" value="2"/>
</dbReference>
<feature type="domain" description="SBNO alpha/beta" evidence="8">
    <location>
        <begin position="1043"/>
        <end position="1155"/>
    </location>
</feature>
<dbReference type="SUPFAM" id="SSF52540">
    <property type="entry name" value="P-loop containing nucleoside triphosphate hydrolases"/>
    <property type="match status" value="2"/>
</dbReference>
<keyword evidence="10" id="KW-1185">Reference proteome</keyword>
<comment type="subcellular location">
    <subcellularLocation>
        <location evidence="1">Nucleus</location>
    </subcellularLocation>
</comment>
<evidence type="ECO:0000313" key="9">
    <source>
        <dbReference type="Ensembl" id="ENSACLP00000051347.1"/>
    </source>
</evidence>
<dbReference type="InterPro" id="IPR039187">
    <property type="entry name" value="SNO_AAA"/>
</dbReference>
<dbReference type="Pfam" id="PF25373">
    <property type="entry name" value="SBNO"/>
    <property type="match status" value="1"/>
</dbReference>
<dbReference type="AlphaFoldDB" id="A0AAX7T3Y0"/>
<dbReference type="GO" id="GO:0031490">
    <property type="term" value="F:chromatin DNA binding"/>
    <property type="evidence" value="ECO:0007669"/>
    <property type="project" value="TreeGrafter"/>
</dbReference>
<evidence type="ECO:0000256" key="4">
    <source>
        <dbReference type="ARBA" id="ARBA00023242"/>
    </source>
</evidence>
<evidence type="ECO:0000256" key="3">
    <source>
        <dbReference type="ARBA" id="ARBA00023054"/>
    </source>
</evidence>
<keyword evidence="4" id="KW-0539">Nucleus</keyword>
<proteinExistence type="inferred from homology"/>
<dbReference type="InterPro" id="IPR026741">
    <property type="entry name" value="SNO"/>
</dbReference>
<evidence type="ECO:0000256" key="5">
    <source>
        <dbReference type="ARBA" id="ARBA00073422"/>
    </source>
</evidence>
<keyword evidence="3" id="KW-0175">Coiled coil</keyword>
<dbReference type="PANTHER" id="PTHR12706:SF8">
    <property type="entry name" value="PROTEIN STRAWBERRY NOTCH HOMOLOG 1"/>
    <property type="match status" value="1"/>
</dbReference>
<dbReference type="GO" id="GO:0009967">
    <property type="term" value="P:positive regulation of signal transduction"/>
    <property type="evidence" value="ECO:0007669"/>
    <property type="project" value="UniProtKB-ARBA"/>
</dbReference>
<dbReference type="Proteomes" id="UP000265100">
    <property type="component" value="Chromosome 7"/>
</dbReference>
<dbReference type="GeneTree" id="ENSGT00940000155449"/>
<feature type="domain" description="Strawberry notch AAA" evidence="7">
    <location>
        <begin position="263"/>
        <end position="568"/>
    </location>
</feature>
<dbReference type="InterPro" id="IPR026937">
    <property type="entry name" value="SBNO_Helicase_C_dom"/>
</dbReference>
<dbReference type="InterPro" id="IPR057332">
    <property type="entry name" value="SBNO_a/b_dom"/>
</dbReference>
<comment type="similarity">
    <text evidence="2">Belongs to the SBNO family.</text>
</comment>